<evidence type="ECO:0008006" key="6">
    <source>
        <dbReference type="Google" id="ProtNLM"/>
    </source>
</evidence>
<dbReference type="InterPro" id="IPR052648">
    <property type="entry name" value="Ser-tRNA(Sec)_kinase"/>
</dbReference>
<dbReference type="SUPFAM" id="SSF52540">
    <property type="entry name" value="P-loop containing nucleoside triphosphate hydrolases"/>
    <property type="match status" value="1"/>
</dbReference>
<dbReference type="PANTHER" id="PTHR20873:SF0">
    <property type="entry name" value="L-SERYL-TRNA(SEC) KINASE"/>
    <property type="match status" value="1"/>
</dbReference>
<name>A0A3B4CNH7_PYGNA</name>
<reference evidence="4" key="3">
    <citation type="submission" date="2025-09" db="UniProtKB">
        <authorList>
            <consortium name="Ensembl"/>
        </authorList>
    </citation>
    <scope>IDENTIFICATION</scope>
</reference>
<feature type="signal peptide" evidence="3">
    <location>
        <begin position="1"/>
        <end position="19"/>
    </location>
</feature>
<keyword evidence="2" id="KW-0067">ATP-binding</keyword>
<keyword evidence="5" id="KW-1185">Reference proteome</keyword>
<keyword evidence="3" id="KW-0732">Signal</keyword>
<reference evidence="4" key="2">
    <citation type="submission" date="2025-08" db="UniProtKB">
        <authorList>
            <consortium name="Ensembl"/>
        </authorList>
    </citation>
    <scope>IDENTIFICATION</scope>
</reference>
<dbReference type="GeneTree" id="ENSGT00390000017554"/>
<evidence type="ECO:0000313" key="5">
    <source>
        <dbReference type="Proteomes" id="UP001501920"/>
    </source>
</evidence>
<dbReference type="InterPro" id="IPR013641">
    <property type="entry name" value="KTI12/PSTK"/>
</dbReference>
<protein>
    <recommendedName>
        <fullName evidence="6">Phosphoseryl-tRNA kinase</fullName>
    </recommendedName>
</protein>
<dbReference type="PANTHER" id="PTHR20873">
    <property type="entry name" value="L-SERYL-TRNA(SEC) KINASE"/>
    <property type="match status" value="1"/>
</dbReference>
<evidence type="ECO:0000256" key="1">
    <source>
        <dbReference type="ARBA" id="ARBA00022741"/>
    </source>
</evidence>
<reference evidence="4 5" key="1">
    <citation type="submission" date="2020-10" db="EMBL/GenBank/DDBJ databases">
        <title>Pygocentrus nattereri (red-bellied piranha) genome, fPygNat1, primary haplotype.</title>
        <authorList>
            <person name="Myers G."/>
            <person name="Meyer A."/>
            <person name="Karagic N."/>
            <person name="Pippel M."/>
            <person name="Winkler S."/>
            <person name="Tracey A."/>
            <person name="Wood J."/>
            <person name="Formenti G."/>
            <person name="Howe K."/>
            <person name="Fedrigo O."/>
            <person name="Jarvis E.D."/>
        </authorList>
    </citation>
    <scope>NUCLEOTIDE SEQUENCE [LARGE SCALE GENOMIC DNA]</scope>
</reference>
<dbReference type="STRING" id="42514.ENSPNAP00000012895"/>
<dbReference type="GO" id="GO:0000049">
    <property type="term" value="F:tRNA binding"/>
    <property type="evidence" value="ECO:0007669"/>
    <property type="project" value="TreeGrafter"/>
</dbReference>
<dbReference type="GO" id="GO:0016301">
    <property type="term" value="F:kinase activity"/>
    <property type="evidence" value="ECO:0007669"/>
    <property type="project" value="TreeGrafter"/>
</dbReference>
<dbReference type="Ensembl" id="ENSPNAT00000020310.2">
    <property type="protein sequence ID" value="ENSPNAP00000012895.2"/>
    <property type="gene ID" value="ENSPNAG00000018697.2"/>
</dbReference>
<accession>A0A3B4CNH7</accession>
<evidence type="ECO:0000256" key="3">
    <source>
        <dbReference type="SAM" id="SignalP"/>
    </source>
</evidence>
<dbReference type="Proteomes" id="UP001501920">
    <property type="component" value="Chromosome 13"/>
</dbReference>
<dbReference type="AlphaFoldDB" id="A0A3B4CNH7"/>
<sequence>MPAAVCLCVLCGLPASGKSSLVQVASAQIGKQGWGTFIISYDQLIAEEAFAFSPADSLSKGQTRWKQHRQAVLTCLESFLQDPQAPSPCQTEGNVWERFSQAISPALRKSSSQPPRIAVLLDDNFYYQSMRYEVYQLARKYSTGFCQVYLHCPVEVCLSRNQDRGQPVPDEVIVEMSKRIEPPNAQKNHWEQSSLTLTSTDITDTDIQNLFQLMFSALENPLSPFQDDFEQRLADRERCASSVVHQADQACRRLVSHAMLTARESKASSEVLRVLAKDLSEQKGHFLQELRRHVLHEMPLSEGEPVDVERVVSRALAAFQQQRDDVLERHGISTGARTA</sequence>
<proteinExistence type="predicted"/>
<dbReference type="OMA" id="HYYRSMR"/>
<dbReference type="OrthoDB" id="9972657at2759"/>
<dbReference type="Pfam" id="PF08433">
    <property type="entry name" value="KTI12"/>
    <property type="match status" value="1"/>
</dbReference>
<evidence type="ECO:0000313" key="4">
    <source>
        <dbReference type="Ensembl" id="ENSPNAP00000012895.2"/>
    </source>
</evidence>
<dbReference type="GO" id="GO:0005524">
    <property type="term" value="F:ATP binding"/>
    <property type="evidence" value="ECO:0007669"/>
    <property type="project" value="UniProtKB-KW"/>
</dbReference>
<evidence type="ECO:0000256" key="2">
    <source>
        <dbReference type="ARBA" id="ARBA00022840"/>
    </source>
</evidence>
<gene>
    <name evidence="4" type="primary">PSTK</name>
</gene>
<dbReference type="InterPro" id="IPR027417">
    <property type="entry name" value="P-loop_NTPase"/>
</dbReference>
<feature type="chain" id="PRO_5043321587" description="Phosphoseryl-tRNA kinase" evidence="3">
    <location>
        <begin position="20"/>
        <end position="339"/>
    </location>
</feature>
<organism evidence="4 5">
    <name type="scientific">Pygocentrus nattereri</name>
    <name type="common">Red-bellied piranha</name>
    <dbReference type="NCBI Taxonomy" id="42514"/>
    <lineage>
        <taxon>Eukaryota</taxon>
        <taxon>Metazoa</taxon>
        <taxon>Chordata</taxon>
        <taxon>Craniata</taxon>
        <taxon>Vertebrata</taxon>
        <taxon>Euteleostomi</taxon>
        <taxon>Actinopterygii</taxon>
        <taxon>Neopterygii</taxon>
        <taxon>Teleostei</taxon>
        <taxon>Ostariophysi</taxon>
        <taxon>Characiformes</taxon>
        <taxon>Characoidei</taxon>
        <taxon>Pygocentrus</taxon>
    </lineage>
</organism>
<keyword evidence="1" id="KW-0547">Nucleotide-binding</keyword>
<dbReference type="Gene3D" id="3.40.50.300">
    <property type="entry name" value="P-loop containing nucleotide triphosphate hydrolases"/>
    <property type="match status" value="1"/>
</dbReference>